<proteinExistence type="predicted"/>
<keyword evidence="2" id="KW-1185">Reference proteome</keyword>
<organism evidence="1 2">
    <name type="scientific">Streptomyces abyssalis</name>
    <dbReference type="NCBI Taxonomy" id="933944"/>
    <lineage>
        <taxon>Bacteria</taxon>
        <taxon>Bacillati</taxon>
        <taxon>Actinomycetota</taxon>
        <taxon>Actinomycetes</taxon>
        <taxon>Kitasatosporales</taxon>
        <taxon>Streptomycetaceae</taxon>
        <taxon>Streptomyces</taxon>
    </lineage>
</organism>
<evidence type="ECO:0000313" key="2">
    <source>
        <dbReference type="Proteomes" id="UP000176087"/>
    </source>
</evidence>
<gene>
    <name evidence="1" type="ORF">AN215_16945</name>
</gene>
<dbReference type="InterPro" id="IPR032710">
    <property type="entry name" value="NTF2-like_dom_sf"/>
</dbReference>
<protein>
    <recommendedName>
        <fullName evidence="3">SnoaL-like domain-containing protein</fullName>
    </recommendedName>
</protein>
<dbReference type="STRING" id="933944.AN215_16945"/>
<dbReference type="Gene3D" id="3.10.450.50">
    <property type="match status" value="1"/>
</dbReference>
<evidence type="ECO:0000313" key="1">
    <source>
        <dbReference type="EMBL" id="OEU88579.1"/>
    </source>
</evidence>
<name>A0A1E7JLT6_9ACTN</name>
<reference evidence="1 2" key="1">
    <citation type="journal article" date="2016" name="Front. Microbiol.">
        <title>Comparative Genomics Analysis of Streptomyces Species Reveals Their Adaptation to the Marine Environment and Their Diversity at the Genomic Level.</title>
        <authorList>
            <person name="Tian X."/>
            <person name="Zhang Z."/>
            <person name="Yang T."/>
            <person name="Chen M."/>
            <person name="Li J."/>
            <person name="Chen F."/>
            <person name="Yang J."/>
            <person name="Li W."/>
            <person name="Zhang B."/>
            <person name="Zhang Z."/>
            <person name="Wu J."/>
            <person name="Zhang C."/>
            <person name="Long L."/>
            <person name="Xiao J."/>
        </authorList>
    </citation>
    <scope>NUCLEOTIDE SEQUENCE [LARGE SCALE GENOMIC DNA]</scope>
    <source>
        <strain evidence="1 2">SCSIO 10390</strain>
    </source>
</reference>
<accession>A0A1E7JLT6</accession>
<sequence>MSREELPPAVGRCLDAYGAGDTAAAAAYFAGDATVVDDGRTYTGTDSITAWLGTSATEWTYTMTPTAFRRTGDEQYEITQHVVGDFPGGVVDLRWRFALRDGLIARLVIEP</sequence>
<comment type="caution">
    <text evidence="1">The sequence shown here is derived from an EMBL/GenBank/DDBJ whole genome shotgun (WGS) entry which is preliminary data.</text>
</comment>
<dbReference type="AlphaFoldDB" id="A0A1E7JLT6"/>
<evidence type="ECO:0008006" key="3">
    <source>
        <dbReference type="Google" id="ProtNLM"/>
    </source>
</evidence>
<dbReference type="EMBL" id="LJGT01000040">
    <property type="protein sequence ID" value="OEU88579.1"/>
    <property type="molecule type" value="Genomic_DNA"/>
</dbReference>
<dbReference type="SUPFAM" id="SSF54427">
    <property type="entry name" value="NTF2-like"/>
    <property type="match status" value="1"/>
</dbReference>
<dbReference type="Proteomes" id="UP000176087">
    <property type="component" value="Unassembled WGS sequence"/>
</dbReference>